<dbReference type="OrthoDB" id="9785707at2"/>
<dbReference type="Proteomes" id="UP000005835">
    <property type="component" value="Unassembled WGS sequence"/>
</dbReference>
<dbReference type="HOGENOM" id="CLU_993668_0_0_4"/>
<feature type="domain" description="Smf/DprA SLOG" evidence="2">
    <location>
        <begin position="42"/>
        <end position="232"/>
    </location>
</feature>
<dbReference type="eggNOG" id="COG0758">
    <property type="taxonomic scope" value="Bacteria"/>
</dbReference>
<evidence type="ECO:0000259" key="2">
    <source>
        <dbReference type="Pfam" id="PF02481"/>
    </source>
</evidence>
<dbReference type="AlphaFoldDB" id="K1KI09"/>
<keyword evidence="4" id="KW-1185">Reference proteome</keyword>
<dbReference type="PATRIC" id="fig|742823.3.peg.968"/>
<dbReference type="SUPFAM" id="SSF102405">
    <property type="entry name" value="MCP/YpsA-like"/>
    <property type="match status" value="1"/>
</dbReference>
<dbReference type="Pfam" id="PF02481">
    <property type="entry name" value="DNA_processg_A"/>
    <property type="match status" value="1"/>
</dbReference>
<name>K1KI09_9BURK</name>
<dbReference type="EMBL" id="ADMG01000027">
    <property type="protein sequence ID" value="EKB31374.1"/>
    <property type="molecule type" value="Genomic_DNA"/>
</dbReference>
<accession>K1KI09</accession>
<organism evidence="3 4">
    <name type="scientific">Sutterella wadsworthensis 2_1_59BFAA</name>
    <dbReference type="NCBI Taxonomy" id="742823"/>
    <lineage>
        <taxon>Bacteria</taxon>
        <taxon>Pseudomonadati</taxon>
        <taxon>Pseudomonadota</taxon>
        <taxon>Betaproteobacteria</taxon>
        <taxon>Burkholderiales</taxon>
        <taxon>Sutterellaceae</taxon>
        <taxon>Sutterella</taxon>
    </lineage>
</organism>
<proteinExistence type="inferred from homology"/>
<evidence type="ECO:0000313" key="3">
    <source>
        <dbReference type="EMBL" id="EKB31374.1"/>
    </source>
</evidence>
<gene>
    <name evidence="3" type="ORF">HMPREF9465_00985</name>
</gene>
<dbReference type="GO" id="GO:0009294">
    <property type="term" value="P:DNA-mediated transformation"/>
    <property type="evidence" value="ECO:0007669"/>
    <property type="project" value="InterPro"/>
</dbReference>
<dbReference type="PANTHER" id="PTHR43022:SF1">
    <property type="entry name" value="PROTEIN SMF"/>
    <property type="match status" value="1"/>
</dbReference>
<protein>
    <submittedName>
        <fullName evidence="3">DNA protecting protein DprA</fullName>
    </submittedName>
</protein>
<comment type="caution">
    <text evidence="3">The sequence shown here is derived from an EMBL/GenBank/DDBJ whole genome shotgun (WGS) entry which is preliminary data.</text>
</comment>
<evidence type="ECO:0000256" key="1">
    <source>
        <dbReference type="ARBA" id="ARBA00006525"/>
    </source>
</evidence>
<dbReference type="Gene3D" id="3.40.50.450">
    <property type="match status" value="1"/>
</dbReference>
<sequence>MHKIPTDAFDMLVTLEKRPFERAGREVVVRLLDETLPDGTKLVAASDPSYPPELAALEEHPAVLVHEGDLSLTERQLRVSIVGSRDASDSARADARRVARELAARGAVVVSGLAAGIDTAAHEGALEARSPSGTVGRTIAVMGTPLSQPWPPANARLARRIAEYGLLISLAPQVNGLSFTDEERAESLRARNRAIAALGLGSLVMAGKEGSSTLREVAFSLELGHPVLLWHSIVEEGEPWAIRLLENPPLDSQGRPLVQTVSSAADVEEALSPWSTVWWL</sequence>
<dbReference type="PANTHER" id="PTHR43022">
    <property type="entry name" value="PROTEIN SMF"/>
    <property type="match status" value="1"/>
</dbReference>
<comment type="similarity">
    <text evidence="1">Belongs to the DprA/Smf family.</text>
</comment>
<dbReference type="RefSeq" id="WP_005434716.1">
    <property type="nucleotide sequence ID" value="NZ_JH815515.1"/>
</dbReference>
<evidence type="ECO:0000313" key="4">
    <source>
        <dbReference type="Proteomes" id="UP000005835"/>
    </source>
</evidence>
<dbReference type="InterPro" id="IPR003488">
    <property type="entry name" value="DprA"/>
</dbReference>
<dbReference type="InterPro" id="IPR057666">
    <property type="entry name" value="DrpA_SLOG"/>
</dbReference>
<reference evidence="3 4" key="1">
    <citation type="submission" date="2012-05" db="EMBL/GenBank/DDBJ databases">
        <title>The Genome Sequence of Sutterella wadsworthensis 2_1_59BFAA.</title>
        <authorList>
            <consortium name="The Broad Institute Genome Sequencing Platform"/>
            <person name="Earl A."/>
            <person name="Ward D."/>
            <person name="Feldgarden M."/>
            <person name="Gevers D."/>
            <person name="Daigneault M."/>
            <person name="Strauss J."/>
            <person name="Allen-Vercoe E."/>
            <person name="Walker B."/>
            <person name="Young S.K."/>
            <person name="Zeng Q."/>
            <person name="Gargeya S."/>
            <person name="Fitzgerald M."/>
            <person name="Haas B."/>
            <person name="Abouelleil A."/>
            <person name="Alvarado L."/>
            <person name="Arachchi H.M."/>
            <person name="Berlin A.M."/>
            <person name="Chapman S.B."/>
            <person name="Goldberg J."/>
            <person name="Griggs A."/>
            <person name="Gujja S."/>
            <person name="Hansen M."/>
            <person name="Howarth C."/>
            <person name="Imamovic A."/>
            <person name="Larimer J."/>
            <person name="McCowen C."/>
            <person name="Montmayeur A."/>
            <person name="Murphy C."/>
            <person name="Neiman D."/>
            <person name="Pearson M."/>
            <person name="Priest M."/>
            <person name="Roberts A."/>
            <person name="Saif S."/>
            <person name="Shea T."/>
            <person name="Sisk P."/>
            <person name="Sykes S."/>
            <person name="Wortman J."/>
            <person name="Nusbaum C."/>
            <person name="Birren B."/>
        </authorList>
    </citation>
    <scope>NUCLEOTIDE SEQUENCE [LARGE SCALE GENOMIC DNA]</scope>
    <source>
        <strain evidence="3 4">2_1_59BFAA</strain>
    </source>
</reference>
<dbReference type="STRING" id="742823.HMPREF9465_00985"/>